<dbReference type="OrthoDB" id="8062037at2759"/>
<feature type="region of interest" description="Disordered" evidence="9">
    <location>
        <begin position="104"/>
        <end position="128"/>
    </location>
</feature>
<feature type="compositionally biased region" description="Acidic residues" evidence="9">
    <location>
        <begin position="107"/>
        <end position="117"/>
    </location>
</feature>
<reference evidence="12" key="1">
    <citation type="submission" date="2020-09" db="EMBL/GenBank/DDBJ databases">
        <title>Genome-Enabled Discovery of Anthraquinone Biosynthesis in Senna tora.</title>
        <authorList>
            <person name="Kang S.-H."/>
            <person name="Pandey R.P."/>
            <person name="Lee C.-M."/>
            <person name="Sim J.-S."/>
            <person name="Jeong J.-T."/>
            <person name="Choi B.-S."/>
            <person name="Jung M."/>
            <person name="Ginzburg D."/>
            <person name="Zhao K."/>
            <person name="Won S.Y."/>
            <person name="Oh T.-J."/>
            <person name="Yu Y."/>
            <person name="Kim N.-H."/>
            <person name="Lee O.R."/>
            <person name="Lee T.-H."/>
            <person name="Bashyal P."/>
            <person name="Kim T.-S."/>
            <person name="Lee W.-H."/>
            <person name="Kawkins C."/>
            <person name="Kim C.-K."/>
            <person name="Kim J.S."/>
            <person name="Ahn B.O."/>
            <person name="Rhee S.Y."/>
            <person name="Sohng J.K."/>
        </authorList>
    </citation>
    <scope>NUCLEOTIDE SEQUENCE</scope>
    <source>
        <tissue evidence="12">Leaf</tissue>
    </source>
</reference>
<evidence type="ECO:0000256" key="4">
    <source>
        <dbReference type="ARBA" id="ARBA00022723"/>
    </source>
</evidence>
<keyword evidence="3" id="KW-0808">Transferase</keyword>
<feature type="region of interest" description="Disordered" evidence="9">
    <location>
        <begin position="252"/>
        <end position="283"/>
    </location>
</feature>
<gene>
    <name evidence="12" type="ORF">G2W53_022614</name>
</gene>
<evidence type="ECO:0000256" key="7">
    <source>
        <dbReference type="ARBA" id="ARBA00022833"/>
    </source>
</evidence>
<evidence type="ECO:0000313" key="12">
    <source>
        <dbReference type="EMBL" id="KAF7824470.1"/>
    </source>
</evidence>
<keyword evidence="7" id="KW-0862">Zinc</keyword>
<evidence type="ECO:0000256" key="10">
    <source>
        <dbReference type="SAM" id="Phobius"/>
    </source>
</evidence>
<dbReference type="PANTHER" id="PTHR34268:SF8">
    <property type="entry name" value="FAE DOMAIN-CONTAINING PROTEIN"/>
    <property type="match status" value="1"/>
</dbReference>
<dbReference type="Proteomes" id="UP000634136">
    <property type="component" value="Unassembled WGS sequence"/>
</dbReference>
<evidence type="ECO:0000256" key="6">
    <source>
        <dbReference type="ARBA" id="ARBA00022786"/>
    </source>
</evidence>
<dbReference type="Pfam" id="PF14369">
    <property type="entry name" value="Zn_ribbon_19"/>
    <property type="match status" value="1"/>
</dbReference>
<protein>
    <recommendedName>
        <fullName evidence="2">RING-type E3 ubiquitin transferase</fullName>
        <ecNumber evidence="2">2.3.2.27</ecNumber>
    </recommendedName>
</protein>
<evidence type="ECO:0000256" key="3">
    <source>
        <dbReference type="ARBA" id="ARBA00022679"/>
    </source>
</evidence>
<keyword evidence="5 8" id="KW-0863">Zinc-finger</keyword>
<dbReference type="InterPro" id="IPR039525">
    <property type="entry name" value="RNF126-like_zinc-ribbon"/>
</dbReference>
<dbReference type="InterPro" id="IPR001841">
    <property type="entry name" value="Znf_RING"/>
</dbReference>
<proteinExistence type="predicted"/>
<dbReference type="Pfam" id="PF13639">
    <property type="entry name" value="zf-RING_2"/>
    <property type="match status" value="1"/>
</dbReference>
<organism evidence="12 13">
    <name type="scientific">Senna tora</name>
    <dbReference type="NCBI Taxonomy" id="362788"/>
    <lineage>
        <taxon>Eukaryota</taxon>
        <taxon>Viridiplantae</taxon>
        <taxon>Streptophyta</taxon>
        <taxon>Embryophyta</taxon>
        <taxon>Tracheophyta</taxon>
        <taxon>Spermatophyta</taxon>
        <taxon>Magnoliopsida</taxon>
        <taxon>eudicotyledons</taxon>
        <taxon>Gunneridae</taxon>
        <taxon>Pentapetalae</taxon>
        <taxon>rosids</taxon>
        <taxon>fabids</taxon>
        <taxon>Fabales</taxon>
        <taxon>Fabaceae</taxon>
        <taxon>Caesalpinioideae</taxon>
        <taxon>Cassia clade</taxon>
        <taxon>Senna</taxon>
    </lineage>
</organism>
<evidence type="ECO:0000256" key="5">
    <source>
        <dbReference type="ARBA" id="ARBA00022771"/>
    </source>
</evidence>
<keyword evidence="10" id="KW-0812">Transmembrane</keyword>
<evidence type="ECO:0000313" key="13">
    <source>
        <dbReference type="Proteomes" id="UP000634136"/>
    </source>
</evidence>
<dbReference type="PROSITE" id="PS50089">
    <property type="entry name" value="ZF_RING_2"/>
    <property type="match status" value="1"/>
</dbReference>
<evidence type="ECO:0000256" key="9">
    <source>
        <dbReference type="SAM" id="MobiDB-lite"/>
    </source>
</evidence>
<evidence type="ECO:0000256" key="8">
    <source>
        <dbReference type="PROSITE-ProRule" id="PRU00175"/>
    </source>
</evidence>
<keyword evidence="10" id="KW-1133">Transmembrane helix</keyword>
<keyword evidence="6" id="KW-0833">Ubl conjugation pathway</keyword>
<comment type="catalytic activity">
    <reaction evidence="1">
        <text>S-ubiquitinyl-[E2 ubiquitin-conjugating enzyme]-L-cysteine + [acceptor protein]-L-lysine = [E2 ubiquitin-conjugating enzyme]-L-cysteine + N(6)-ubiquitinyl-[acceptor protein]-L-lysine.</text>
        <dbReference type="EC" id="2.3.2.27"/>
    </reaction>
</comment>
<dbReference type="EMBL" id="JAAIUW010000007">
    <property type="protein sequence ID" value="KAF7824470.1"/>
    <property type="molecule type" value="Genomic_DNA"/>
</dbReference>
<feature type="region of interest" description="Disordered" evidence="9">
    <location>
        <begin position="431"/>
        <end position="457"/>
    </location>
</feature>
<dbReference type="SUPFAM" id="SSF57850">
    <property type="entry name" value="RING/U-box"/>
    <property type="match status" value="1"/>
</dbReference>
<comment type="caution">
    <text evidence="12">The sequence shown here is derived from an EMBL/GenBank/DDBJ whole genome shotgun (WGS) entry which is preliminary data.</text>
</comment>
<feature type="domain" description="RING-type" evidence="11">
    <location>
        <begin position="151"/>
        <end position="192"/>
    </location>
</feature>
<evidence type="ECO:0000259" key="11">
    <source>
        <dbReference type="PROSITE" id="PS50089"/>
    </source>
</evidence>
<dbReference type="Gene3D" id="3.30.40.10">
    <property type="entry name" value="Zinc/RING finger domain, C3HC4 (zinc finger)"/>
    <property type="match status" value="1"/>
</dbReference>
<keyword evidence="10" id="KW-0472">Membrane</keyword>
<dbReference type="GO" id="GO:0061630">
    <property type="term" value="F:ubiquitin protein ligase activity"/>
    <property type="evidence" value="ECO:0007669"/>
    <property type="project" value="UniProtKB-EC"/>
</dbReference>
<keyword evidence="13" id="KW-1185">Reference proteome</keyword>
<dbReference type="InterPro" id="IPR013083">
    <property type="entry name" value="Znf_RING/FYVE/PHD"/>
</dbReference>
<dbReference type="EC" id="2.3.2.27" evidence="2"/>
<evidence type="ECO:0000256" key="2">
    <source>
        <dbReference type="ARBA" id="ARBA00012483"/>
    </source>
</evidence>
<name>A0A834TPY8_9FABA</name>
<dbReference type="AlphaFoldDB" id="A0A834TPY8"/>
<feature type="transmembrane region" description="Helical" evidence="10">
    <location>
        <begin position="378"/>
        <end position="396"/>
    </location>
</feature>
<sequence>MSSIAAPAAVPDSTAPETAEAEMKTYWCHECDMSVALSSPSSSSSSSSSSSASSSTLLCPHCHTHFLELMDSPLFPQSDSHSHSLSLFDTTYLHYLIQHHLIPSGSDNDDEESDDVFPDPLTSRKSRSDSIPTILVTSSLLSQLDPGGVLCAVCKDPIGVDAEAKQLPCKHLYHSDCITPWLEHHNSCPLCRFQLVGEQEEEEEEGVSQGRRIRRQLRTAMVRLSELMEEDDDFYGLRTTLSHIASRHGVLSSRDAENPSASLDSTHTREPDEDSIAVGGNGDLEERRGCHGRLSLFKVLLLPFAISRKLEAVLVCIFIGSEEKFTWGIASNSNDGRDSETSFWYSCFHLFSKELLLGIGCLNVKEILEMCHHSLGDMLMKVGMFFLIQALVYVILSNSSNVFSKSSVKRSHSFKPARSVSIRRMLALLSDMPPEGEPSPNSSKGPLSPAVGNSKLE</sequence>
<dbReference type="GO" id="GO:0008270">
    <property type="term" value="F:zinc ion binding"/>
    <property type="evidence" value="ECO:0007669"/>
    <property type="project" value="UniProtKB-KW"/>
</dbReference>
<dbReference type="SMART" id="SM00184">
    <property type="entry name" value="RING"/>
    <property type="match status" value="1"/>
</dbReference>
<keyword evidence="4" id="KW-0479">Metal-binding</keyword>
<dbReference type="PANTHER" id="PTHR34268">
    <property type="entry name" value="OS01G0321850 PROTEIN"/>
    <property type="match status" value="1"/>
</dbReference>
<accession>A0A834TPY8</accession>
<evidence type="ECO:0000256" key="1">
    <source>
        <dbReference type="ARBA" id="ARBA00000900"/>
    </source>
</evidence>